<dbReference type="RefSeq" id="WP_003446988.1">
    <property type="nucleotide sequence ID" value="NZ_ANZB01000013.1"/>
</dbReference>
<dbReference type="GeneID" id="93073044"/>
<evidence type="ECO:0000256" key="4">
    <source>
        <dbReference type="ARBA" id="ARBA00023163"/>
    </source>
</evidence>
<dbReference type="KEGG" id="cpat:CLPA_c08330"/>
<proteinExistence type="predicted"/>
<keyword evidence="4" id="KW-0804">Transcription</keyword>
<evidence type="ECO:0000256" key="3">
    <source>
        <dbReference type="ARBA" id="ARBA00023125"/>
    </source>
</evidence>
<dbReference type="PANTHER" id="PTHR30204">
    <property type="entry name" value="REDOX-CYCLING DRUG-SENSING TRANSCRIPTIONAL ACTIVATOR SOXR"/>
    <property type="match status" value="1"/>
</dbReference>
<dbReference type="EMBL" id="JPGY02000001">
    <property type="protein sequence ID" value="KRU13070.1"/>
    <property type="molecule type" value="Genomic_DNA"/>
</dbReference>
<dbReference type="InterPro" id="IPR029442">
    <property type="entry name" value="GyrI-like"/>
</dbReference>
<evidence type="ECO:0000259" key="6">
    <source>
        <dbReference type="PROSITE" id="PS50937"/>
    </source>
</evidence>
<dbReference type="SUPFAM" id="SSF55136">
    <property type="entry name" value="Probable bacterial effector-binding domain"/>
    <property type="match status" value="1"/>
</dbReference>
<evidence type="ECO:0000313" key="9">
    <source>
        <dbReference type="Proteomes" id="UP000028042"/>
    </source>
</evidence>
<dbReference type="eggNOG" id="COG0789">
    <property type="taxonomic scope" value="Bacteria"/>
</dbReference>
<keyword evidence="3" id="KW-0238">DNA-binding</keyword>
<dbReference type="GO" id="GO:0003700">
    <property type="term" value="F:DNA-binding transcription factor activity"/>
    <property type="evidence" value="ECO:0007669"/>
    <property type="project" value="InterPro"/>
</dbReference>
<dbReference type="PATRIC" id="fig|1262449.3.peg.3256"/>
<protein>
    <submittedName>
        <fullName evidence="7">Putative transcriptional regulator</fullName>
    </submittedName>
    <submittedName>
        <fullName evidence="8">Transcriptional regulator, MerR family</fullName>
    </submittedName>
</protein>
<keyword evidence="1" id="KW-0678">Repressor</keyword>
<dbReference type="InterPro" id="IPR010499">
    <property type="entry name" value="AraC_E-bd"/>
</dbReference>
<keyword evidence="5" id="KW-0175">Coiled coil</keyword>
<dbReference type="PROSITE" id="PS50937">
    <property type="entry name" value="HTH_MERR_2"/>
    <property type="match status" value="1"/>
</dbReference>
<gene>
    <name evidence="7" type="ORF">CLPA_c08330</name>
    <name evidence="8" type="ORF">CP6013_02318</name>
</gene>
<dbReference type="GO" id="GO:0003677">
    <property type="term" value="F:DNA binding"/>
    <property type="evidence" value="ECO:0007669"/>
    <property type="project" value="UniProtKB-KW"/>
</dbReference>
<dbReference type="Gene3D" id="1.10.1660.10">
    <property type="match status" value="1"/>
</dbReference>
<evidence type="ECO:0000256" key="5">
    <source>
        <dbReference type="SAM" id="Coils"/>
    </source>
</evidence>
<dbReference type="EMBL" id="CP009268">
    <property type="protein sequence ID" value="AJA50921.1"/>
    <property type="molecule type" value="Genomic_DNA"/>
</dbReference>
<sequence>MLSIGEFSKICQVSTKTLRYYAEIGLINPEEINPENGYRYYSIKQLETMLLINRLKAYEISLEEIKALLQLEKDQFEEKLIVLLNKKKYEIQAKLTVYDMMLQQLSNDMQNLQKGESVFSNLKDLDIMLVEVPAIYILSIRKLVSIEECNLGYEVLFNQLHKRISEDGLTMIGPPMTIYHSEEYLFEGYDIEFAIPVKEYVTGTKDFNPGLCIKTRLKGAYSEITSVYAKQHEWLEQEKYCVTKPPFDVYITNPRETGRSKDFITDVYLPVKKI</sequence>
<dbReference type="eggNOG" id="COG4978">
    <property type="taxonomic scope" value="Bacteria"/>
</dbReference>
<evidence type="ECO:0000313" key="7">
    <source>
        <dbReference type="EMBL" id="AJA50921.1"/>
    </source>
</evidence>
<feature type="coiled-coil region" evidence="5">
    <location>
        <begin position="55"/>
        <end position="86"/>
    </location>
</feature>
<name>A0A0H3J4R3_CLOPA</name>
<dbReference type="Pfam" id="PF06445">
    <property type="entry name" value="GyrI-like"/>
    <property type="match status" value="1"/>
</dbReference>
<reference evidence="8 9" key="3">
    <citation type="journal article" name="Genome Announc.">
        <title>Improved Draft Genome Sequence of Clostridium pasteurianum Strain ATCC 6013 (DSM 525) Using a Hybrid Next-Generation Sequencing Approach.</title>
        <authorList>
            <person name="Pyne M.E."/>
            <person name="Utturkar S."/>
            <person name="Brown S.D."/>
            <person name="Moo-Young M."/>
            <person name="Chung D.A."/>
            <person name="Chou C.P."/>
        </authorList>
    </citation>
    <scope>NUCLEOTIDE SEQUENCE [LARGE SCALE GENOMIC DNA]</scope>
    <source>
        <strain evidence="8 9">ATCC 6013</strain>
    </source>
</reference>
<evidence type="ECO:0000313" key="8">
    <source>
        <dbReference type="EMBL" id="KRU13070.1"/>
    </source>
</evidence>
<dbReference type="KEGG" id="cpae:CPAST_c08330"/>
<organism evidence="7 10">
    <name type="scientific">Clostridium pasteurianum DSM 525 = ATCC 6013</name>
    <dbReference type="NCBI Taxonomy" id="1262449"/>
    <lineage>
        <taxon>Bacteria</taxon>
        <taxon>Bacillati</taxon>
        <taxon>Bacillota</taxon>
        <taxon>Clostridia</taxon>
        <taxon>Eubacteriales</taxon>
        <taxon>Clostridiaceae</taxon>
        <taxon>Clostridium</taxon>
    </lineage>
</organism>
<keyword evidence="10" id="KW-1185">Reference proteome</keyword>
<dbReference type="PANTHER" id="PTHR30204:SF69">
    <property type="entry name" value="MERR-FAMILY TRANSCRIPTIONAL REGULATOR"/>
    <property type="match status" value="1"/>
</dbReference>
<accession>A0A0H3J4R3</accession>
<evidence type="ECO:0000313" key="10">
    <source>
        <dbReference type="Proteomes" id="UP000030905"/>
    </source>
</evidence>
<dbReference type="Gene3D" id="3.20.80.10">
    <property type="entry name" value="Regulatory factor, effector binding domain"/>
    <property type="match status" value="1"/>
</dbReference>
<feature type="domain" description="HTH merR-type" evidence="6">
    <location>
        <begin position="1"/>
        <end position="71"/>
    </location>
</feature>
<evidence type="ECO:0000256" key="1">
    <source>
        <dbReference type="ARBA" id="ARBA00022491"/>
    </source>
</evidence>
<evidence type="ECO:0000256" key="2">
    <source>
        <dbReference type="ARBA" id="ARBA00023015"/>
    </source>
</evidence>
<dbReference type="SMART" id="SM00422">
    <property type="entry name" value="HTH_MERR"/>
    <property type="match status" value="1"/>
</dbReference>
<reference evidence="8" key="2">
    <citation type="submission" date="2015-10" db="EMBL/GenBank/DDBJ databases">
        <title>Improved Draft Genome Sequence of Clostridium pasteurianum Strain ATCC 6013 (DSM 525) Using a Hybrid Next-Generation Sequencing Approach.</title>
        <authorList>
            <person name="Pyne M.E."/>
            <person name="Utturkar S.M."/>
            <person name="Brown S.D."/>
            <person name="Moo-Young M."/>
            <person name="Chung D.A."/>
            <person name="Chou P.C."/>
        </authorList>
    </citation>
    <scope>NUCLEOTIDE SEQUENCE</scope>
    <source>
        <strain evidence="8">ATCC 6013</strain>
    </source>
</reference>
<dbReference type="AlphaFoldDB" id="A0A0H3J4R3"/>
<dbReference type="InterPro" id="IPR047057">
    <property type="entry name" value="MerR_fam"/>
</dbReference>
<dbReference type="InterPro" id="IPR000551">
    <property type="entry name" value="MerR-type_HTH_dom"/>
</dbReference>
<reference evidence="7 10" key="1">
    <citation type="journal article" date="2015" name="Genome Announc.">
        <title>Complete Genome Sequence of the Nitrogen-Fixing and Solvent-Producing Clostridium pasteurianum DSM 525.</title>
        <authorList>
            <person name="Poehlein A."/>
            <person name="Grosse-Honebrink A."/>
            <person name="Zhang Y."/>
            <person name="Minton N.P."/>
            <person name="Daniel R."/>
        </authorList>
    </citation>
    <scope>NUCLEOTIDE SEQUENCE [LARGE SCALE GENOMIC DNA]</scope>
    <source>
        <strain evidence="7">DSM 525</strain>
        <strain evidence="10">DSM 525 / ATCC 6013</strain>
    </source>
</reference>
<dbReference type="Proteomes" id="UP000030905">
    <property type="component" value="Chromosome"/>
</dbReference>
<dbReference type="SMART" id="SM00871">
    <property type="entry name" value="AraC_E_bind"/>
    <property type="match status" value="1"/>
</dbReference>
<keyword evidence="2" id="KW-0805">Transcription regulation</keyword>
<dbReference type="Pfam" id="PF13411">
    <property type="entry name" value="MerR_1"/>
    <property type="match status" value="1"/>
</dbReference>
<dbReference type="SUPFAM" id="SSF46955">
    <property type="entry name" value="Putative DNA-binding domain"/>
    <property type="match status" value="1"/>
</dbReference>
<dbReference type="InterPro" id="IPR011256">
    <property type="entry name" value="Reg_factor_effector_dom_sf"/>
</dbReference>
<dbReference type="Proteomes" id="UP000028042">
    <property type="component" value="Unassembled WGS sequence"/>
</dbReference>
<dbReference type="InterPro" id="IPR009061">
    <property type="entry name" value="DNA-bd_dom_put_sf"/>
</dbReference>